<name>A0AAD4QES4_9AGAM</name>
<accession>A0AAD4QES4</accession>
<evidence type="ECO:0000313" key="3">
    <source>
        <dbReference type="Proteomes" id="UP001201163"/>
    </source>
</evidence>
<feature type="compositionally biased region" description="Polar residues" evidence="1">
    <location>
        <begin position="399"/>
        <end position="414"/>
    </location>
</feature>
<evidence type="ECO:0000313" key="2">
    <source>
        <dbReference type="EMBL" id="KAH8994051.1"/>
    </source>
</evidence>
<keyword evidence="3" id="KW-1185">Reference proteome</keyword>
<protein>
    <recommendedName>
        <fullName evidence="4">PH domain-containing protein</fullName>
    </recommendedName>
</protein>
<gene>
    <name evidence="2" type="ORF">EDB92DRAFT_1795873</name>
</gene>
<feature type="region of interest" description="Disordered" evidence="1">
    <location>
        <begin position="382"/>
        <end position="483"/>
    </location>
</feature>
<feature type="region of interest" description="Disordered" evidence="1">
    <location>
        <begin position="1"/>
        <end position="28"/>
    </location>
</feature>
<feature type="region of interest" description="Disordered" evidence="1">
    <location>
        <begin position="892"/>
        <end position="940"/>
    </location>
</feature>
<dbReference type="Proteomes" id="UP001201163">
    <property type="component" value="Unassembled WGS sequence"/>
</dbReference>
<dbReference type="SUPFAM" id="SSF50729">
    <property type="entry name" value="PH domain-like"/>
    <property type="match status" value="1"/>
</dbReference>
<feature type="compositionally biased region" description="Low complexity" evidence="1">
    <location>
        <begin position="434"/>
        <end position="443"/>
    </location>
</feature>
<feature type="region of interest" description="Disordered" evidence="1">
    <location>
        <begin position="61"/>
        <end position="99"/>
    </location>
</feature>
<feature type="region of interest" description="Disordered" evidence="1">
    <location>
        <begin position="121"/>
        <end position="163"/>
    </location>
</feature>
<feature type="region of interest" description="Disordered" evidence="1">
    <location>
        <begin position="322"/>
        <end position="360"/>
    </location>
</feature>
<comment type="caution">
    <text evidence="2">The sequence shown here is derived from an EMBL/GenBank/DDBJ whole genome shotgun (WGS) entry which is preliminary data.</text>
</comment>
<dbReference type="EMBL" id="JAKELL010000016">
    <property type="protein sequence ID" value="KAH8994051.1"/>
    <property type="molecule type" value="Genomic_DNA"/>
</dbReference>
<evidence type="ECO:0000256" key="1">
    <source>
        <dbReference type="SAM" id="MobiDB-lite"/>
    </source>
</evidence>
<proteinExistence type="predicted"/>
<feature type="compositionally biased region" description="Polar residues" evidence="1">
    <location>
        <begin position="8"/>
        <end position="18"/>
    </location>
</feature>
<sequence>MKTRLLSPFQTRPSSVHQQDCGPEPYEEYFSIPVSKDRLGQDDARRRRSTKELIKRFESISADNSPVSLPGNGTRSTPGRIHRSTPGLFTPPAKVEKKTSPLRQSFRNLLSVFKKGKRLGKEKIVSSSTPSESEPPVERLSSDPLKRENEPDPFTFDSGGPSSRICASPTYSLHRGPLLHLSPPAPASSILPVWITCDAVLHGSHILLTSATTQGIESTIVVSLRACTDIKSLAHDEIVAEHKALLPAMEDSTVPKVFELFFDGKESQRFAAPTVKDRAAWVSAIWDAVLHRQERRLLERTKAEIKRTLRIDVGVISSQPAPATSPLSDLINEQLPPLPQGNSSTHSVSSAPPFLTGNHSQLGRGKVLAASVVSVDPRSLNARKDSELASPINDPPSLEPSSRSFDARSHSPSLVNLGRRSVVRKRLVAMQNGSTSTRSGSTSRDSRSSSRHSVATPLTHGPVETATIHPPSEPPPTPVGSLSEGTIDALLDIMDVHAERQLIKTGELDYRLEDVQNGVRDVAANLRVAISGREKDSRNIAELRSVIGDVRSALASLSTKTSDADVPDPEEIQTVVKNRALGEIVDSEAKLGLVGSELSEFLRANHGTGIEQADISDIQRKLDVLLELSTLQRNTIMRDAGPGEWTDNTQKQNTLHDEGKSTQLMEQQAESVRYLNELNAWLEAFVNGSTAQIGGMAEDVQKLCKALGGVDELQDGPDDNSDPTAATMTVLQSVQKLIADNQRRDRDSAHLLTTMNGLAAALNEDMRKNAEMRNAYTTESVLGVIERQRRDQERMLRALANELSDDIRGERLRFVEAMKEATAINVQIHVEEFKKELTREVLISTQEVGRLQRERQLLEQQIADLFAFYSKQKQTALVSDLMIEYDARTQTSHYSKGDAVPQSQPSQPKSQPPDPGPEQKRSPSRGRALPLPPPDQKRRS</sequence>
<feature type="compositionally biased region" description="Polar residues" evidence="1">
    <location>
        <begin position="61"/>
        <end position="77"/>
    </location>
</feature>
<feature type="compositionally biased region" description="Basic and acidic residues" evidence="1">
    <location>
        <begin position="136"/>
        <end position="150"/>
    </location>
</feature>
<organism evidence="2 3">
    <name type="scientific">Lactarius akahatsu</name>
    <dbReference type="NCBI Taxonomy" id="416441"/>
    <lineage>
        <taxon>Eukaryota</taxon>
        <taxon>Fungi</taxon>
        <taxon>Dikarya</taxon>
        <taxon>Basidiomycota</taxon>
        <taxon>Agaricomycotina</taxon>
        <taxon>Agaricomycetes</taxon>
        <taxon>Russulales</taxon>
        <taxon>Russulaceae</taxon>
        <taxon>Lactarius</taxon>
    </lineage>
</organism>
<dbReference type="AlphaFoldDB" id="A0AAD4QES4"/>
<reference evidence="2" key="1">
    <citation type="submission" date="2022-01" db="EMBL/GenBank/DDBJ databases">
        <title>Comparative genomics reveals a dynamic genome evolution in the ectomycorrhizal milk-cap (Lactarius) mushrooms.</title>
        <authorList>
            <consortium name="DOE Joint Genome Institute"/>
            <person name="Lebreton A."/>
            <person name="Tang N."/>
            <person name="Kuo A."/>
            <person name="LaButti K."/>
            <person name="Drula E."/>
            <person name="Barry K."/>
            <person name="Clum A."/>
            <person name="Lipzen A."/>
            <person name="Mousain D."/>
            <person name="Ng V."/>
            <person name="Wang R."/>
            <person name="Wang X."/>
            <person name="Dai Y."/>
            <person name="Henrissat B."/>
            <person name="Grigoriev I.V."/>
            <person name="Guerin-Laguette A."/>
            <person name="Yu F."/>
            <person name="Martin F.M."/>
        </authorList>
    </citation>
    <scope>NUCLEOTIDE SEQUENCE</scope>
    <source>
        <strain evidence="2">QP</strain>
    </source>
</reference>
<feature type="compositionally biased region" description="Low complexity" evidence="1">
    <location>
        <begin position="125"/>
        <end position="134"/>
    </location>
</feature>
<evidence type="ECO:0008006" key="4">
    <source>
        <dbReference type="Google" id="ProtNLM"/>
    </source>
</evidence>
<feature type="compositionally biased region" description="Polar residues" evidence="1">
    <location>
        <begin position="340"/>
        <end position="350"/>
    </location>
</feature>